<dbReference type="GO" id="GO:0008889">
    <property type="term" value="F:glycerophosphodiester phosphodiesterase activity"/>
    <property type="evidence" value="ECO:0007669"/>
    <property type="project" value="UniProtKB-EC"/>
</dbReference>
<dbReference type="AlphaFoldDB" id="A0A2X3CIZ3"/>
<dbReference type="EC" id="3.1.4.46" evidence="2"/>
<dbReference type="Gene3D" id="3.20.20.190">
    <property type="entry name" value="Phosphatidylinositol (PI) phosphodiesterase"/>
    <property type="match status" value="1"/>
</dbReference>
<dbReference type="CDD" id="cd08563">
    <property type="entry name" value="GDPD_TtGDE_like"/>
    <property type="match status" value="1"/>
</dbReference>
<proteinExistence type="predicted"/>
<evidence type="ECO:0000313" key="3">
    <source>
        <dbReference type="Proteomes" id="UP000250234"/>
    </source>
</evidence>
<organism evidence="2 3">
    <name type="scientific">Clostridium perfringens</name>
    <dbReference type="NCBI Taxonomy" id="1502"/>
    <lineage>
        <taxon>Bacteria</taxon>
        <taxon>Bacillati</taxon>
        <taxon>Bacillota</taxon>
        <taxon>Clostridia</taxon>
        <taxon>Eubacteriales</taxon>
        <taxon>Clostridiaceae</taxon>
        <taxon>Clostridium</taxon>
    </lineage>
</organism>
<dbReference type="SUPFAM" id="SSF51695">
    <property type="entry name" value="PLC-like phosphodiesterases"/>
    <property type="match status" value="1"/>
</dbReference>
<evidence type="ECO:0000259" key="1">
    <source>
        <dbReference type="PROSITE" id="PS51704"/>
    </source>
</evidence>
<dbReference type="Pfam" id="PF03009">
    <property type="entry name" value="GDPD"/>
    <property type="match status" value="1"/>
</dbReference>
<dbReference type="InterPro" id="IPR030395">
    <property type="entry name" value="GP_PDE_dom"/>
</dbReference>
<dbReference type="EMBL" id="UAWO01000002">
    <property type="protein sequence ID" value="SQC08465.1"/>
    <property type="molecule type" value="Genomic_DNA"/>
</dbReference>
<feature type="domain" description="GP-PDE" evidence="1">
    <location>
        <begin position="23"/>
        <end position="259"/>
    </location>
</feature>
<dbReference type="PANTHER" id="PTHR46211">
    <property type="entry name" value="GLYCEROPHOSPHORYL DIESTER PHOSPHODIESTERASE"/>
    <property type="match status" value="1"/>
</dbReference>
<reference evidence="2 3" key="1">
    <citation type="submission" date="2018-06" db="EMBL/GenBank/DDBJ databases">
        <authorList>
            <consortium name="Pathogen Informatics"/>
            <person name="Doyle S."/>
        </authorList>
    </citation>
    <scope>NUCLEOTIDE SEQUENCE [LARGE SCALE GENOMIC DNA]</scope>
    <source>
        <strain evidence="2 3">NCTC8081</strain>
    </source>
</reference>
<gene>
    <name evidence="2" type="primary">glpQ</name>
    <name evidence="2" type="ORF">NCTC8081_02393</name>
</gene>
<dbReference type="Proteomes" id="UP000250234">
    <property type="component" value="Unassembled WGS sequence"/>
</dbReference>
<dbReference type="InterPro" id="IPR017946">
    <property type="entry name" value="PLC-like_Pdiesterase_TIM-brl"/>
</dbReference>
<dbReference type="GO" id="GO:0006629">
    <property type="term" value="P:lipid metabolic process"/>
    <property type="evidence" value="ECO:0007669"/>
    <property type="project" value="InterPro"/>
</dbReference>
<keyword evidence="2" id="KW-0378">Hydrolase</keyword>
<evidence type="ECO:0000313" key="2">
    <source>
        <dbReference type="EMBL" id="SQC08465.1"/>
    </source>
</evidence>
<protein>
    <submittedName>
        <fullName evidence="2">Glycerophosphoryl diester phosphodiesterase</fullName>
        <ecNumber evidence="2">3.1.4.46</ecNumber>
    </submittedName>
</protein>
<accession>A0A2X3CIZ3</accession>
<name>A0A2X3CIZ3_CLOPF</name>
<dbReference type="PROSITE" id="PS51704">
    <property type="entry name" value="GP_PDE"/>
    <property type="match status" value="1"/>
</dbReference>
<dbReference type="PANTHER" id="PTHR46211:SF1">
    <property type="entry name" value="GLYCEROPHOSPHODIESTER PHOSPHODIESTERASE, CYTOPLASMIC"/>
    <property type="match status" value="1"/>
</dbReference>
<sequence>MELSLKIRNKNIKERKGITMKKILNVAHRGLSGLYPENTMIAFRKAIEADCDGIEMDVHLTRDGVPVVIHDEEVDRTTNGSGYVKDFTYEQLCNLDAGIKFSDEFKGEKIPTLKEFFDFMKDNDKLINIELKNSIIHYEGLEEKVYKEIENYGFEDRVIISSFDHYSIRKCIRLNKNIKTGILYCDCIFEPHNYCKVVGSSALHPEFNSITEEIVKAAHEDFQQINVYTVNEKKDMEKMIDLKVDMIITNYPNILKEVLENKYNKV</sequence>